<accession>A0ABU9C0W8</accession>
<dbReference type="Proteomes" id="UP001379945">
    <property type="component" value="Unassembled WGS sequence"/>
</dbReference>
<dbReference type="EMBL" id="JBBUTI010000002">
    <property type="protein sequence ID" value="MEK8045493.1"/>
    <property type="molecule type" value="Genomic_DNA"/>
</dbReference>
<dbReference type="Gene3D" id="3.10.450.50">
    <property type="match status" value="1"/>
</dbReference>
<dbReference type="Pfam" id="PF12680">
    <property type="entry name" value="SnoaL_2"/>
    <property type="match status" value="1"/>
</dbReference>
<evidence type="ECO:0000313" key="2">
    <source>
        <dbReference type="EMBL" id="MEK8045493.1"/>
    </source>
</evidence>
<gene>
    <name evidence="2" type="ORF">AACH00_03925</name>
</gene>
<protein>
    <submittedName>
        <fullName evidence="2">Nuclear transport factor 2 family protein</fullName>
    </submittedName>
</protein>
<dbReference type="SUPFAM" id="SSF54427">
    <property type="entry name" value="NTF2-like"/>
    <property type="match status" value="1"/>
</dbReference>
<dbReference type="InterPro" id="IPR037401">
    <property type="entry name" value="SnoaL-like"/>
</dbReference>
<dbReference type="RefSeq" id="WP_341397683.1">
    <property type="nucleotide sequence ID" value="NZ_JBBUTI010000002.1"/>
</dbReference>
<sequence>MSASHDLAALVRHYWAAAVARDWAAFGDTVHPDVVYRVPQTREVVKGRADYVEFNRTYPGDWQLDVVRVATGPGQAVSRCDFKVSGATAVGISFFTFDEAGLITAIDDFWPEAYEPPVRMTAVVQRY</sequence>
<proteinExistence type="predicted"/>
<feature type="domain" description="SnoaL-like" evidence="1">
    <location>
        <begin position="11"/>
        <end position="105"/>
    </location>
</feature>
<dbReference type="InterPro" id="IPR032710">
    <property type="entry name" value="NTF2-like_dom_sf"/>
</dbReference>
<evidence type="ECO:0000313" key="3">
    <source>
        <dbReference type="Proteomes" id="UP001379945"/>
    </source>
</evidence>
<keyword evidence="3" id="KW-1185">Reference proteome</keyword>
<name>A0ABU9C0W8_9BURK</name>
<evidence type="ECO:0000259" key="1">
    <source>
        <dbReference type="Pfam" id="PF12680"/>
    </source>
</evidence>
<organism evidence="2 3">
    <name type="scientific">Ideonella margarita</name>
    <dbReference type="NCBI Taxonomy" id="2984191"/>
    <lineage>
        <taxon>Bacteria</taxon>
        <taxon>Pseudomonadati</taxon>
        <taxon>Pseudomonadota</taxon>
        <taxon>Betaproteobacteria</taxon>
        <taxon>Burkholderiales</taxon>
        <taxon>Sphaerotilaceae</taxon>
        <taxon>Ideonella</taxon>
    </lineage>
</organism>
<comment type="caution">
    <text evidence="2">The sequence shown here is derived from an EMBL/GenBank/DDBJ whole genome shotgun (WGS) entry which is preliminary data.</text>
</comment>
<reference evidence="2 3" key="1">
    <citation type="submission" date="2024-04" db="EMBL/GenBank/DDBJ databases">
        <title>Novel species of the genus Ideonella isolated from streams.</title>
        <authorList>
            <person name="Lu H."/>
        </authorList>
    </citation>
    <scope>NUCLEOTIDE SEQUENCE [LARGE SCALE GENOMIC DNA]</scope>
    <source>
        <strain evidence="2 3">LYT19W</strain>
    </source>
</reference>